<proteinExistence type="predicted"/>
<gene>
    <name evidence="4" type="ORF">SAMN04487775_101442</name>
</gene>
<evidence type="ECO:0000313" key="4">
    <source>
        <dbReference type="EMBL" id="SFI44847.1"/>
    </source>
</evidence>
<dbReference type="PANTHER" id="PTHR43081">
    <property type="entry name" value="ADENYLATE CYCLASE, TERMINAL-DIFFERENTIATION SPECIFIC-RELATED"/>
    <property type="match status" value="1"/>
</dbReference>
<accession>A0A1I3IAI9</accession>
<feature type="transmembrane region" description="Helical" evidence="1">
    <location>
        <begin position="256"/>
        <end position="275"/>
    </location>
</feature>
<dbReference type="InterPro" id="IPR050697">
    <property type="entry name" value="Adenylyl/Guanylyl_Cyclase_3/4"/>
</dbReference>
<dbReference type="SMART" id="SM00044">
    <property type="entry name" value="CYCc"/>
    <property type="match status" value="1"/>
</dbReference>
<keyword evidence="1" id="KW-1133">Transmembrane helix</keyword>
<dbReference type="PROSITE" id="PS50125">
    <property type="entry name" value="GUANYLATE_CYCLASE_2"/>
    <property type="match status" value="1"/>
</dbReference>
<dbReference type="InterPro" id="IPR001054">
    <property type="entry name" value="A/G_cyclase"/>
</dbReference>
<feature type="transmembrane region" description="Helical" evidence="1">
    <location>
        <begin position="345"/>
        <end position="366"/>
    </location>
</feature>
<evidence type="ECO:0000256" key="2">
    <source>
        <dbReference type="SAM" id="SignalP"/>
    </source>
</evidence>
<feature type="transmembrane region" description="Helical" evidence="1">
    <location>
        <begin position="224"/>
        <end position="250"/>
    </location>
</feature>
<dbReference type="CDD" id="cd07302">
    <property type="entry name" value="CHD"/>
    <property type="match status" value="1"/>
</dbReference>
<keyword evidence="2" id="KW-0732">Signal</keyword>
<dbReference type="GO" id="GO:0009190">
    <property type="term" value="P:cyclic nucleotide biosynthetic process"/>
    <property type="evidence" value="ECO:0007669"/>
    <property type="project" value="InterPro"/>
</dbReference>
<dbReference type="Proteomes" id="UP000182737">
    <property type="component" value="Unassembled WGS sequence"/>
</dbReference>
<feature type="domain" description="Guanylate cyclase" evidence="3">
    <location>
        <begin position="449"/>
        <end position="553"/>
    </location>
</feature>
<evidence type="ECO:0000259" key="3">
    <source>
        <dbReference type="PROSITE" id="PS50125"/>
    </source>
</evidence>
<reference evidence="5" key="1">
    <citation type="submission" date="2016-10" db="EMBL/GenBank/DDBJ databases">
        <authorList>
            <person name="Varghese N."/>
            <person name="Submissions S."/>
        </authorList>
    </citation>
    <scope>NUCLEOTIDE SEQUENCE [LARGE SCALE GENOMIC DNA]</scope>
    <source>
        <strain evidence="5">XBD1002</strain>
    </source>
</reference>
<feature type="transmembrane region" description="Helical" evidence="1">
    <location>
        <begin position="378"/>
        <end position="396"/>
    </location>
</feature>
<dbReference type="InterPro" id="IPR029787">
    <property type="entry name" value="Nucleotide_cyclase"/>
</dbReference>
<feature type="transmembrane region" description="Helical" evidence="1">
    <location>
        <begin position="320"/>
        <end position="338"/>
    </location>
</feature>
<dbReference type="GO" id="GO:0004016">
    <property type="term" value="F:adenylate cyclase activity"/>
    <property type="evidence" value="ECO:0007669"/>
    <property type="project" value="UniProtKB-ARBA"/>
</dbReference>
<feature type="transmembrane region" description="Helical" evidence="1">
    <location>
        <begin position="287"/>
        <end position="308"/>
    </location>
</feature>
<dbReference type="GO" id="GO:0035556">
    <property type="term" value="P:intracellular signal transduction"/>
    <property type="evidence" value="ECO:0007669"/>
    <property type="project" value="InterPro"/>
</dbReference>
<organism evidence="4 5">
    <name type="scientific">Treponema bryantii</name>
    <dbReference type="NCBI Taxonomy" id="163"/>
    <lineage>
        <taxon>Bacteria</taxon>
        <taxon>Pseudomonadati</taxon>
        <taxon>Spirochaetota</taxon>
        <taxon>Spirochaetia</taxon>
        <taxon>Spirochaetales</taxon>
        <taxon>Treponemataceae</taxon>
        <taxon>Treponema</taxon>
    </lineage>
</organism>
<feature type="transmembrane region" description="Helical" evidence="1">
    <location>
        <begin position="197"/>
        <end position="217"/>
    </location>
</feature>
<sequence length="636" mass="72410">MKKCISVLLSMFLLNLSIFAVSTYSIKDADALKLSSENIITDWDFYWGKFVPPTDTQTKPDLVIQVPSDWNKYKLPDEIKQITKTGKGSGTYRLKLTNLRPNQKYAFPAYRLGYTAFEIFADQTLIFRSGSPNEKWENTIAAQAFDKAVFTADENGSVTLTIFISNDFYRKGGFRGSFTLYEEETYAKYHTRQICSYSIFSGILIMIVVFCILNSIFEKSKANIYLACLVLTIYSRIASYLFPLLIAMFPGISFELMLRIEYISVFFIPGFITLYTNELNKNIFKHIPAWIIALPSFILFILDFTLPIGITNRMVPLMQAYMFTVIGLLSILFAIRIFKDRDIISITAIISFLILAFGGIGDILSIHHVAFLKGSHPITPAFVLFSLTQILFMASMQNKKYLKTLEVNSNLQETNKSWYRFVPEDFLKLINNKEISDFQPGESKVTKAGILSADMRNFTAECEKLAPIQVFDMLNIYFKRITPIIQKYDGIIEKHFGDAIIVIFPERAEPALKCALEIQEAMIELREEFASRGMPRIRIGIGLHYGNIILGTGESNNNIAAVSLSDDIDTTIITEEMTKRCMKPILATSSIIKAADIETEFTEGGLQFIRQRIPMKLSEIDQTVFSIYNEKIENFL</sequence>
<dbReference type="PANTHER" id="PTHR43081:SF1">
    <property type="entry name" value="ADENYLATE CYCLASE, TERMINAL-DIFFERENTIATION SPECIFIC"/>
    <property type="match status" value="1"/>
</dbReference>
<evidence type="ECO:0000313" key="5">
    <source>
        <dbReference type="Proteomes" id="UP000182737"/>
    </source>
</evidence>
<protein>
    <submittedName>
        <fullName evidence="4">7TM diverse intracellular signalling</fullName>
    </submittedName>
</protein>
<name>A0A1I3IAI9_9SPIR</name>
<dbReference type="Gene3D" id="3.30.70.1230">
    <property type="entry name" value="Nucleotide cyclase"/>
    <property type="match status" value="1"/>
</dbReference>
<feature type="signal peptide" evidence="2">
    <location>
        <begin position="1"/>
        <end position="20"/>
    </location>
</feature>
<evidence type="ECO:0000256" key="1">
    <source>
        <dbReference type="SAM" id="Phobius"/>
    </source>
</evidence>
<dbReference type="AlphaFoldDB" id="A0A1I3IAI9"/>
<dbReference type="Pfam" id="PF00211">
    <property type="entry name" value="Guanylate_cyc"/>
    <property type="match status" value="1"/>
</dbReference>
<keyword evidence="1" id="KW-0812">Transmembrane</keyword>
<dbReference type="OrthoDB" id="338211at2"/>
<feature type="chain" id="PRO_5010278654" evidence="2">
    <location>
        <begin position="21"/>
        <end position="636"/>
    </location>
</feature>
<dbReference type="RefSeq" id="WP_074930041.1">
    <property type="nucleotide sequence ID" value="NZ_FORI01000001.1"/>
</dbReference>
<dbReference type="SUPFAM" id="SSF55073">
    <property type="entry name" value="Nucleotide cyclase"/>
    <property type="match status" value="1"/>
</dbReference>
<dbReference type="EMBL" id="FORI01000001">
    <property type="protein sequence ID" value="SFI44847.1"/>
    <property type="molecule type" value="Genomic_DNA"/>
</dbReference>
<keyword evidence="5" id="KW-1185">Reference proteome</keyword>
<keyword evidence="1" id="KW-0472">Membrane</keyword>